<accession>A0AAD7XC61</accession>
<name>A0AAD7XC61_9APHY</name>
<comment type="caution">
    <text evidence="1">The sequence shown here is derived from an EMBL/GenBank/DDBJ whole genome shotgun (WGS) entry which is preliminary data.</text>
</comment>
<keyword evidence="2" id="KW-1185">Reference proteome</keyword>
<dbReference type="Proteomes" id="UP001215151">
    <property type="component" value="Unassembled WGS sequence"/>
</dbReference>
<reference evidence="1" key="1">
    <citation type="submission" date="2022-11" db="EMBL/GenBank/DDBJ databases">
        <title>Genome Sequence of Cubamyces cubensis.</title>
        <authorList>
            <person name="Buettner E."/>
        </authorList>
    </citation>
    <scope>NUCLEOTIDE SEQUENCE</scope>
    <source>
        <strain evidence="1">MPL-01</strain>
    </source>
</reference>
<protein>
    <recommendedName>
        <fullName evidence="3">F-box domain-containing protein</fullName>
    </recommendedName>
</protein>
<sequence length="526" mass="59620">MESPTSSVAMHPDVGGFCNWDICRLILASLPAGSLLQMACVSKSLAEEAFRERLARPIRLRTYEQLKSFYNFVFSGHSARLLASLYVRTLVLDMPCYAGSGPSTISRGELAQLVDVFKNLEHLEILECDWLLLEDPQLSVVVASFTTLRSLNIGWIQVMRFPSEAHVAFVNMFATMRSTLDSLRLPLDHTWIPTDQAGATFLQGLATIQTRLRELSLSTSRLPSLDIPFASVARLDLKLAREYPRVRNIYRAFPNARDISIRGKSSIPMLSLELTEAEIEARRLVEEDCRHGDVWRSLDVLTTSFEYLSVFAITCPVRRLVSTDSRLGTWFWGDHGVELLSRLRPRQLDIAIDCHGPLEESRAPLYSRIFVNESASGSSAYKVAHLFARMWYRSSPGYTMPDTRAVIDVLRRLLSVSQVKLLHIGLYDPSIDGEPEYHPLSARATMLFREKLVRWMAGIDLSAVVRAVVDFCPSLRIVVINPSINPDDRYWKINRTGELVEIEEVGPYAGREMVAREEARLLRLWQ</sequence>
<evidence type="ECO:0000313" key="2">
    <source>
        <dbReference type="Proteomes" id="UP001215151"/>
    </source>
</evidence>
<organism evidence="1 2">
    <name type="scientific">Trametes cubensis</name>
    <dbReference type="NCBI Taxonomy" id="1111947"/>
    <lineage>
        <taxon>Eukaryota</taxon>
        <taxon>Fungi</taxon>
        <taxon>Dikarya</taxon>
        <taxon>Basidiomycota</taxon>
        <taxon>Agaricomycotina</taxon>
        <taxon>Agaricomycetes</taxon>
        <taxon>Polyporales</taxon>
        <taxon>Polyporaceae</taxon>
        <taxon>Trametes</taxon>
    </lineage>
</organism>
<evidence type="ECO:0000313" key="1">
    <source>
        <dbReference type="EMBL" id="KAJ8487268.1"/>
    </source>
</evidence>
<gene>
    <name evidence="1" type="ORF">ONZ51_g4276</name>
</gene>
<dbReference type="AlphaFoldDB" id="A0AAD7XC61"/>
<dbReference type="EMBL" id="JAPEVG010000082">
    <property type="protein sequence ID" value="KAJ8487268.1"/>
    <property type="molecule type" value="Genomic_DNA"/>
</dbReference>
<evidence type="ECO:0008006" key="3">
    <source>
        <dbReference type="Google" id="ProtNLM"/>
    </source>
</evidence>
<proteinExistence type="predicted"/>
<dbReference type="SUPFAM" id="SSF52047">
    <property type="entry name" value="RNI-like"/>
    <property type="match status" value="1"/>
</dbReference>